<organism evidence="1 2">
    <name type="scientific">Spiroplasma mirum ATCC 29335</name>
    <dbReference type="NCBI Taxonomy" id="838561"/>
    <lineage>
        <taxon>Bacteria</taxon>
        <taxon>Bacillati</taxon>
        <taxon>Mycoplasmatota</taxon>
        <taxon>Mollicutes</taxon>
        <taxon>Entomoplasmatales</taxon>
        <taxon>Spiroplasmataceae</taxon>
        <taxon>Spiroplasma</taxon>
    </lineage>
</organism>
<dbReference type="AlphaFoldDB" id="W0GSF0"/>
<proteinExistence type="predicted"/>
<evidence type="ECO:0000313" key="2">
    <source>
        <dbReference type="Proteomes" id="UP000019260"/>
    </source>
</evidence>
<accession>W0GSF0</accession>
<dbReference type="PATRIC" id="fig|838561.3.peg.1375"/>
<dbReference type="RefSeq" id="WP_025317931.1">
    <property type="nucleotide sequence ID" value="NZ_CP002082.1"/>
</dbReference>
<dbReference type="HOGENOM" id="CLU_2865564_0_0_14"/>
<reference evidence="1 2" key="1">
    <citation type="submission" date="2013-09" db="EMBL/GenBank/DDBJ databases">
        <title>Complete genome sequence of Spiroplasma mirum suckling mouse cataract agent.</title>
        <authorList>
            <person name="Landry C.A."/>
            <person name="Bastian F.O."/>
            <person name="Thune R.L."/>
        </authorList>
    </citation>
    <scope>NUCLEOTIDE SEQUENCE [LARGE SCALE GENOMIC DNA]</scope>
    <source>
        <strain evidence="1 2">SMCA</strain>
    </source>
</reference>
<name>W0GSF0_9MOLU</name>
<gene>
    <name evidence="1" type="ORF">P344_07150</name>
</gene>
<dbReference type="EMBL" id="CP006720">
    <property type="protein sequence ID" value="AHI58726.1"/>
    <property type="molecule type" value="Genomic_DNA"/>
</dbReference>
<dbReference type="KEGG" id="smir:SMM_1202"/>
<dbReference type="Proteomes" id="UP000019260">
    <property type="component" value="Chromosome"/>
</dbReference>
<dbReference type="KEGG" id="smia:P344_07150"/>
<sequence length="64" mass="7237">MPVTIKDKEGKDVTLYITDTNKTPLQEGYIIKMTLTVLTYKKNDQGKTVVDKTFNPVITMTITV</sequence>
<keyword evidence="2" id="KW-1185">Reference proteome</keyword>
<evidence type="ECO:0000313" key="1">
    <source>
        <dbReference type="EMBL" id="AHI58726.1"/>
    </source>
</evidence>
<protein>
    <submittedName>
        <fullName evidence="1">Uncharacterized protein</fullName>
    </submittedName>
</protein>